<dbReference type="Gramene" id="RZC78863">
    <property type="protein sequence ID" value="RZC78863"/>
    <property type="gene ID" value="C5167_003046"/>
</dbReference>
<feature type="compositionally biased region" description="Polar residues" evidence="7">
    <location>
        <begin position="1639"/>
        <end position="1648"/>
    </location>
</feature>
<dbReference type="InterPro" id="IPR001965">
    <property type="entry name" value="Znf_PHD"/>
</dbReference>
<dbReference type="SMART" id="SM00571">
    <property type="entry name" value="DDT"/>
    <property type="match status" value="1"/>
</dbReference>
<dbReference type="GO" id="GO:0008270">
    <property type="term" value="F:zinc ion binding"/>
    <property type="evidence" value="ECO:0007669"/>
    <property type="project" value="UniProtKB-KW"/>
</dbReference>
<feature type="region of interest" description="Disordered" evidence="7">
    <location>
        <begin position="129"/>
        <end position="150"/>
    </location>
</feature>
<dbReference type="PROSITE" id="PS01359">
    <property type="entry name" value="ZF_PHD_1"/>
    <property type="match status" value="1"/>
</dbReference>
<dbReference type="PANTHER" id="PTHR46508:SF1">
    <property type="entry name" value="PHD FINGER FAMILY PROTEIN"/>
    <property type="match status" value="1"/>
</dbReference>
<protein>
    <recommendedName>
        <fullName evidence="12">PHD-type domain-containing protein</fullName>
    </recommendedName>
</protein>
<evidence type="ECO:0000256" key="5">
    <source>
        <dbReference type="ARBA" id="ARBA00023242"/>
    </source>
</evidence>
<reference evidence="10 11" key="1">
    <citation type="journal article" date="2018" name="Science">
        <title>The opium poppy genome and morphinan production.</title>
        <authorList>
            <person name="Guo L."/>
            <person name="Winzer T."/>
            <person name="Yang X."/>
            <person name="Li Y."/>
            <person name="Ning Z."/>
            <person name="He Z."/>
            <person name="Teodor R."/>
            <person name="Lu Y."/>
            <person name="Bowser T.A."/>
            <person name="Graham I.A."/>
            <person name="Ye K."/>
        </authorList>
    </citation>
    <scope>NUCLEOTIDE SEQUENCE [LARGE SCALE GENOMIC DNA]</scope>
    <source>
        <strain evidence="11">cv. HN1</strain>
        <tissue evidence="10">Leaves</tissue>
    </source>
</reference>
<evidence type="ECO:0000259" key="8">
    <source>
        <dbReference type="PROSITE" id="PS50016"/>
    </source>
</evidence>
<evidence type="ECO:0000256" key="6">
    <source>
        <dbReference type="PROSITE-ProRule" id="PRU00146"/>
    </source>
</evidence>
<dbReference type="Pfam" id="PF00628">
    <property type="entry name" value="PHD"/>
    <property type="match status" value="1"/>
</dbReference>
<feature type="region of interest" description="Disordered" evidence="7">
    <location>
        <begin position="675"/>
        <end position="694"/>
    </location>
</feature>
<evidence type="ECO:0000259" key="9">
    <source>
        <dbReference type="PROSITE" id="PS50827"/>
    </source>
</evidence>
<dbReference type="Pfam" id="PF24294">
    <property type="entry name" value="Chromo_PTM"/>
    <property type="match status" value="1"/>
</dbReference>
<keyword evidence="4" id="KW-0862">Zinc</keyword>
<keyword evidence="11" id="KW-1185">Reference proteome</keyword>
<dbReference type="Pfam" id="PF15612">
    <property type="entry name" value="WHIM1"/>
    <property type="match status" value="1"/>
</dbReference>
<feature type="domain" description="DDT" evidence="9">
    <location>
        <begin position="202"/>
        <end position="262"/>
    </location>
</feature>
<dbReference type="GO" id="GO:0005634">
    <property type="term" value="C:nucleus"/>
    <property type="evidence" value="ECO:0007669"/>
    <property type="project" value="UniProtKB-SubCell"/>
</dbReference>
<dbReference type="SMART" id="SM00249">
    <property type="entry name" value="PHD"/>
    <property type="match status" value="4"/>
</dbReference>
<evidence type="ECO:0000313" key="10">
    <source>
        <dbReference type="EMBL" id="RZC78863.1"/>
    </source>
</evidence>
<evidence type="ECO:0000256" key="4">
    <source>
        <dbReference type="ARBA" id="ARBA00022833"/>
    </source>
</evidence>
<dbReference type="PROSITE" id="PS50016">
    <property type="entry name" value="ZF_PHD_2"/>
    <property type="match status" value="1"/>
</dbReference>
<keyword evidence="5" id="KW-0539">Nucleus</keyword>
<dbReference type="InterPro" id="IPR013083">
    <property type="entry name" value="Znf_RING/FYVE/PHD"/>
</dbReference>
<evidence type="ECO:0000256" key="7">
    <source>
        <dbReference type="SAM" id="MobiDB-lite"/>
    </source>
</evidence>
<dbReference type="STRING" id="3469.A0A4Y7KZY0"/>
<dbReference type="Proteomes" id="UP000316621">
    <property type="component" value="Chromosome 9"/>
</dbReference>
<keyword evidence="2" id="KW-0479">Metal-binding</keyword>
<dbReference type="GO" id="GO:0000785">
    <property type="term" value="C:chromatin"/>
    <property type="evidence" value="ECO:0007669"/>
    <property type="project" value="UniProtKB-ARBA"/>
</dbReference>
<dbReference type="Gene3D" id="3.30.40.10">
    <property type="entry name" value="Zinc/RING finger domain, C3HC4 (zinc finger)"/>
    <property type="match status" value="1"/>
</dbReference>
<dbReference type="InterPro" id="IPR011011">
    <property type="entry name" value="Znf_FYVE_PHD"/>
</dbReference>
<evidence type="ECO:0000256" key="1">
    <source>
        <dbReference type="ARBA" id="ARBA00004123"/>
    </source>
</evidence>
<comment type="subcellular location">
    <subcellularLocation>
        <location evidence="1">Nucleus</location>
    </subcellularLocation>
</comment>
<dbReference type="InterPro" id="IPR019787">
    <property type="entry name" value="Znf_PHD-finger"/>
</dbReference>
<feature type="region of interest" description="Disordered" evidence="7">
    <location>
        <begin position="972"/>
        <end position="1008"/>
    </location>
</feature>
<feature type="compositionally biased region" description="Basic and acidic residues" evidence="7">
    <location>
        <begin position="1"/>
        <end position="12"/>
    </location>
</feature>
<dbReference type="InterPro" id="IPR047365">
    <property type="entry name" value="Tudor_AtPTM-like"/>
</dbReference>
<organism evidence="10 11">
    <name type="scientific">Papaver somniferum</name>
    <name type="common">Opium poppy</name>
    <dbReference type="NCBI Taxonomy" id="3469"/>
    <lineage>
        <taxon>Eukaryota</taxon>
        <taxon>Viridiplantae</taxon>
        <taxon>Streptophyta</taxon>
        <taxon>Embryophyta</taxon>
        <taxon>Tracheophyta</taxon>
        <taxon>Spermatophyta</taxon>
        <taxon>Magnoliopsida</taxon>
        <taxon>Ranunculales</taxon>
        <taxon>Papaveraceae</taxon>
        <taxon>Papaveroideae</taxon>
        <taxon>Papaver</taxon>
    </lineage>
</organism>
<dbReference type="PANTHER" id="PTHR46508">
    <property type="entry name" value="PHD FINGER FAMILY PROTEIN"/>
    <property type="match status" value="1"/>
</dbReference>
<dbReference type="CDD" id="cd15489">
    <property type="entry name" value="PHD_SF"/>
    <property type="match status" value="1"/>
</dbReference>
<gene>
    <name evidence="10" type="ORF">C5167_003046</name>
</gene>
<keyword evidence="3 6" id="KW-0863">Zinc-finger</keyword>
<evidence type="ECO:0000256" key="3">
    <source>
        <dbReference type="ARBA" id="ARBA00022771"/>
    </source>
</evidence>
<feature type="region of interest" description="Disordered" evidence="7">
    <location>
        <begin position="1"/>
        <end position="26"/>
    </location>
</feature>
<dbReference type="CDD" id="cd15532">
    <property type="entry name" value="PHD2_CHD_II"/>
    <property type="match status" value="1"/>
</dbReference>
<dbReference type="InterPro" id="IPR018501">
    <property type="entry name" value="DDT_dom"/>
</dbReference>
<dbReference type="PROSITE" id="PS50827">
    <property type="entry name" value="DDT"/>
    <property type="match status" value="1"/>
</dbReference>
<evidence type="ECO:0008006" key="12">
    <source>
        <dbReference type="Google" id="ProtNLM"/>
    </source>
</evidence>
<feature type="region of interest" description="Disordered" evidence="7">
    <location>
        <begin position="1616"/>
        <end position="1648"/>
    </location>
</feature>
<feature type="domain" description="PHD-type" evidence="8">
    <location>
        <begin position="428"/>
        <end position="475"/>
    </location>
</feature>
<dbReference type="CDD" id="cd20401">
    <property type="entry name" value="Tudor_AtPTM-like"/>
    <property type="match status" value="1"/>
</dbReference>
<name>A0A4Y7KZY0_PAPSO</name>
<dbReference type="InterPro" id="IPR019786">
    <property type="entry name" value="Zinc_finger_PHD-type_CS"/>
</dbReference>
<dbReference type="InterPro" id="IPR056618">
    <property type="entry name" value="Chromo_PTM"/>
</dbReference>
<proteinExistence type="predicted"/>
<evidence type="ECO:0000313" key="11">
    <source>
        <dbReference type="Proteomes" id="UP000316621"/>
    </source>
</evidence>
<feature type="compositionally biased region" description="Polar residues" evidence="7">
    <location>
        <begin position="129"/>
        <end position="141"/>
    </location>
</feature>
<dbReference type="Pfam" id="PF02791">
    <property type="entry name" value="DDT"/>
    <property type="match status" value="1"/>
</dbReference>
<sequence>MESEEIKSENNRSRKRRKRDNPVEKIQNSVSKKAKLIVEKKPRKSLRTYVGRYVRKEFEGYGDFLGKVVSYTEGLYRVDYEDGDSEDLESDEITDILVPEGGLDLKLNTRKNKLDRLIATRYAKNNRLPSNKSETVETSKASSDDEIDVEPEVVEELVSDDDDTDSSSDSSEFVKTRQFGNDIPLAPPPLLPPSSESINVPEECVSQLFSVYNFLRSFSIQLYLYPFQLDDFVGSLNYAGPNTLLDAVHFSIMRALRHHLETLSTNGSELASKCLRRLDWSLLDTLTWPVYVVEYLLVMGYAKGSEWKWFYDDVLDREYYSLSVSRKLTILQILCDDVTESPELRAEIDMRENLEAVTDCDLVAVPSENGPKRVHPRYTKTSACKDAVAMDIITNLQEPKACQQSSSLASDVTELKPTALGNDEDRNSDECRLCGMDGTLLCCDGCPSAYHSRCIGVSKMLLPQGSWFCPECTANKEPTLRVGAKLKGAEIFGADPYEQVFIGTCNHLLVLKSSMDSEPFSRYYKQTDIPKVLCALCSSPQHKTLYLEILKGILDYWGLPEDKYLSLPEEDEATTKQGEVKEGALVSVPASTFSCRETDNGKDNCSSNLEEINNEKGALSCLDNDEELCLNDSTLDTVNLADRPGLNRDDIIMSEQVHQQVDFTCHEQLGRESAASTETISIPDAGPSNSTHQSLGEKIDVMPVTCVSALGNESIAVRNNTGDPVSSTKNGSVNRSYEIIEGRQNVACKTVRGDRDADFLYMGALFKPQSYINQYNLGDIAASSAASLAGLSTEESRVSVSQSSSNPRRIVTENISMQVKAFSLAATRFVWPNPEKKLTDVVPRERCGWCYSCKTATTCKKGCLLNFAASSAIKGSIKILGAIRPIKNGDGNLPGIASYILFMEESLSNLVVGPFLSPKYREQWRKRVERASKFNGLKPLLLELEENIRLVALSKGWVKLVDDWLVESSVTQSATGSVGPTPRRGGRRNKKQSAISETATEPGDDNPKEFTWWRGGKLLKLVFQKGILPCPVVKKAARRGGSRKIPGVHYAEVSEIPKRSRRFSWRTAVEMSKNVSQLALQVRYLDLHILWSDLIRPEHNTQDSKGAETVISTFRNAHICDKKVQENKISYGLEFGNQTHLPSRVMKSVLEVEQNPDGKDKYWLSETQTPLYLIKEFEDNLEKAPLSPPKKDSYGLSELQKKQLKASRKDIFLYLVHKREKRENCLCASCQADVLLGSFHEFYSLVFRDAVKCNLCEGFCHKNCTQSSPVALKNAGEITITCKKCFCAKAYALNESNKKQAISKMNWQGQEYQVAMASREAVQQNTIHKPLASAGTQMVKKLVICGPKPPPNSVNESVASVGNVETQMVKKLPMAGPKSAAKGKKVKATDEHFGVIWKKKQSADTGSEFRQNHILLRGNAHIDQLIAPKCVLCEKPYNPDLMYICCANFCKNWYHADALQLKETQIFDVVGFKCCKCRRIRSPECPYADPNKRKTFVRAPKEGSAGTALSSKTILRQPDVLETTPIVINTKMEIIDLDEGLRPRKSSVRSSKQGGMGMYPSSEYVIKQPEVVSSSDWKTEGLIAEDNDPLLFSLERVEPILDIKSEAEIEQCDAVAHAPSHGPQKLPVRRQVKSEKDGNGSSMGSFNLESPPLVVNDFVGSELMPPEAEWDFPIDDSSKDEPFNFEGLNYDSMEFEPQTYFSFTELLASDDDQLIQSDTSMMNDMSDDWRDIHISGAISPLKVEQCDLGSTGGQQHTPVVEQPSGTVSCCMCSYSEPAPNLSCEICQIRIHEHCSPWVEVGGHDRWRCGNCRDWQ</sequence>
<dbReference type="Pfam" id="PF21743">
    <property type="entry name" value="PTM_DIR17_Tudor"/>
    <property type="match status" value="1"/>
</dbReference>
<evidence type="ECO:0000256" key="2">
    <source>
        <dbReference type="ARBA" id="ARBA00022723"/>
    </source>
</evidence>
<dbReference type="Gene3D" id="2.60.120.650">
    <property type="entry name" value="Cupin"/>
    <property type="match status" value="1"/>
</dbReference>
<dbReference type="SUPFAM" id="SSF57903">
    <property type="entry name" value="FYVE/PHD zinc finger"/>
    <property type="match status" value="2"/>
</dbReference>
<dbReference type="EMBL" id="CM010723">
    <property type="protein sequence ID" value="RZC78863.1"/>
    <property type="molecule type" value="Genomic_DNA"/>
</dbReference>
<dbReference type="InterPro" id="IPR028942">
    <property type="entry name" value="WHIM1_dom"/>
</dbReference>
<dbReference type="OMA" id="LQIHSHC"/>
<accession>A0A4Y7KZY0</accession>